<gene>
    <name evidence="1" type="ORF">O6H91_13G035600</name>
</gene>
<protein>
    <submittedName>
        <fullName evidence="1">Uncharacterized protein</fullName>
    </submittedName>
</protein>
<evidence type="ECO:0000313" key="2">
    <source>
        <dbReference type="Proteomes" id="UP001162992"/>
    </source>
</evidence>
<dbReference type="Proteomes" id="UP001162992">
    <property type="component" value="Chromosome 13"/>
</dbReference>
<accession>A0ACC2BTT9</accession>
<keyword evidence="2" id="KW-1185">Reference proteome</keyword>
<name>A0ACC2BTT9_DIPCM</name>
<reference evidence="2" key="1">
    <citation type="journal article" date="2024" name="Proc. Natl. Acad. Sci. U.S.A.">
        <title>Extraordinary preservation of gene collinearity over three hundred million years revealed in homosporous lycophytes.</title>
        <authorList>
            <person name="Li C."/>
            <person name="Wickell D."/>
            <person name="Kuo L.Y."/>
            <person name="Chen X."/>
            <person name="Nie B."/>
            <person name="Liao X."/>
            <person name="Peng D."/>
            <person name="Ji J."/>
            <person name="Jenkins J."/>
            <person name="Williams M."/>
            <person name="Shu S."/>
            <person name="Plott C."/>
            <person name="Barry K."/>
            <person name="Rajasekar S."/>
            <person name="Grimwood J."/>
            <person name="Han X."/>
            <person name="Sun S."/>
            <person name="Hou Z."/>
            <person name="He W."/>
            <person name="Dai G."/>
            <person name="Sun C."/>
            <person name="Schmutz J."/>
            <person name="Leebens-Mack J.H."/>
            <person name="Li F.W."/>
            <person name="Wang L."/>
        </authorList>
    </citation>
    <scope>NUCLEOTIDE SEQUENCE [LARGE SCALE GENOMIC DNA]</scope>
    <source>
        <strain evidence="2">cv. PW_Plant_1</strain>
    </source>
</reference>
<organism evidence="1 2">
    <name type="scientific">Diphasiastrum complanatum</name>
    <name type="common">Issler's clubmoss</name>
    <name type="synonym">Lycopodium complanatum</name>
    <dbReference type="NCBI Taxonomy" id="34168"/>
    <lineage>
        <taxon>Eukaryota</taxon>
        <taxon>Viridiplantae</taxon>
        <taxon>Streptophyta</taxon>
        <taxon>Embryophyta</taxon>
        <taxon>Tracheophyta</taxon>
        <taxon>Lycopodiopsida</taxon>
        <taxon>Lycopodiales</taxon>
        <taxon>Lycopodiaceae</taxon>
        <taxon>Lycopodioideae</taxon>
        <taxon>Diphasiastrum</taxon>
    </lineage>
</organism>
<evidence type="ECO:0000313" key="1">
    <source>
        <dbReference type="EMBL" id="KAJ7533160.1"/>
    </source>
</evidence>
<sequence length="137" mass="15795">MWMVTWQMLERTDYDAIQHIQVSKLFVFQNSATAILHEFILTHMPICYCSGHWIVYVLALCVNSDGICNSVCIKMNSIAHMHWAAKNLIRMLIEYFHMPSATTYMKLEWIDAKSSQSRAAMVVYSISSPPSHAFCQN</sequence>
<comment type="caution">
    <text evidence="1">The sequence shown here is derived from an EMBL/GenBank/DDBJ whole genome shotgun (WGS) entry which is preliminary data.</text>
</comment>
<dbReference type="EMBL" id="CM055104">
    <property type="protein sequence ID" value="KAJ7533160.1"/>
    <property type="molecule type" value="Genomic_DNA"/>
</dbReference>
<proteinExistence type="predicted"/>